<dbReference type="Proteomes" id="UP000094336">
    <property type="component" value="Unassembled WGS sequence"/>
</dbReference>
<dbReference type="InterPro" id="IPR041726">
    <property type="entry name" value="ACAD10_11_N"/>
</dbReference>
<dbReference type="Pfam" id="PF01636">
    <property type="entry name" value="APH"/>
    <property type="match status" value="1"/>
</dbReference>
<keyword evidence="3" id="KW-1185">Reference proteome</keyword>
<dbReference type="InterPro" id="IPR008271">
    <property type="entry name" value="Ser/Thr_kinase_AS"/>
</dbReference>
<name>A0A1E3R0S0_9ASCO</name>
<dbReference type="EMBL" id="KV454426">
    <property type="protein sequence ID" value="ODQ82977.1"/>
    <property type="molecule type" value="Genomic_DNA"/>
</dbReference>
<dbReference type="GO" id="GO:0004672">
    <property type="term" value="F:protein kinase activity"/>
    <property type="evidence" value="ECO:0007669"/>
    <property type="project" value="InterPro"/>
</dbReference>
<dbReference type="Gene3D" id="3.30.200.20">
    <property type="entry name" value="Phosphorylase Kinase, domain 1"/>
    <property type="match status" value="1"/>
</dbReference>
<dbReference type="RefSeq" id="XP_018988305.1">
    <property type="nucleotide sequence ID" value="XM_019127668.1"/>
</dbReference>
<dbReference type="STRING" id="984486.A0A1E3R0S0"/>
<protein>
    <recommendedName>
        <fullName evidence="1">Aminoglycoside phosphotransferase domain-containing protein</fullName>
    </recommendedName>
</protein>
<dbReference type="PROSITE" id="PS00108">
    <property type="entry name" value="PROTEIN_KINASE_ST"/>
    <property type="match status" value="1"/>
</dbReference>
<dbReference type="InterPro" id="IPR052898">
    <property type="entry name" value="ACAD10-like"/>
</dbReference>
<dbReference type="GeneID" id="30145521"/>
<dbReference type="AlphaFoldDB" id="A0A1E3R0S0"/>
<dbReference type="CDD" id="cd05154">
    <property type="entry name" value="ACAD10_11_N-like"/>
    <property type="match status" value="1"/>
</dbReference>
<feature type="domain" description="Aminoglycoside phosphotransferase" evidence="1">
    <location>
        <begin position="52"/>
        <end position="291"/>
    </location>
</feature>
<organism evidence="2 3">
    <name type="scientific">Babjeviella inositovora NRRL Y-12698</name>
    <dbReference type="NCBI Taxonomy" id="984486"/>
    <lineage>
        <taxon>Eukaryota</taxon>
        <taxon>Fungi</taxon>
        <taxon>Dikarya</taxon>
        <taxon>Ascomycota</taxon>
        <taxon>Saccharomycotina</taxon>
        <taxon>Pichiomycetes</taxon>
        <taxon>Serinales incertae sedis</taxon>
        <taxon>Babjeviella</taxon>
    </lineage>
</organism>
<sequence>MSVVDSETDITSIRSPIDLQSLERYFSAAQPSTGTTLGPNVSWNFIQTPLIVKQFSFGQSNPTYLITDYTGKQLVLRRKPGPNKSLASKTAHAVEREFFLMAGLKHVDRNAKVPQMYMLCEDESVVGAVFYVMEFIKGRIFHDPAMPSLGETEKRACWKSAVEAVAEIHQMPAEKLIAAIPGLYFHVSKDTNYFQRQVSGLSRVAAKQSEYVDPIPGFEDTCKYLMENCPKMDKLTLIHGDFKIDNMIFHPTEPRVLAMLDWELCTFGHPLFDLANLLQPYSIPERIWANFQSSAVREDPKWVDEVLLLYERTNPEYANGGLKKYFTSGIVFGIFRVSVIIQGIAMRSKLGKASSARAAEVAKSYKPFGQYAADLARGNTANSKARL</sequence>
<dbReference type="InterPro" id="IPR002575">
    <property type="entry name" value="Aminoglycoside_PTrfase"/>
</dbReference>
<evidence type="ECO:0000259" key="1">
    <source>
        <dbReference type="Pfam" id="PF01636"/>
    </source>
</evidence>
<evidence type="ECO:0000313" key="3">
    <source>
        <dbReference type="Proteomes" id="UP000094336"/>
    </source>
</evidence>
<dbReference type="OrthoDB" id="191037at2759"/>
<evidence type="ECO:0000313" key="2">
    <source>
        <dbReference type="EMBL" id="ODQ82977.1"/>
    </source>
</evidence>
<gene>
    <name evidence="2" type="ORF">BABINDRAFT_159455</name>
</gene>
<proteinExistence type="predicted"/>
<dbReference type="InterPro" id="IPR011009">
    <property type="entry name" value="Kinase-like_dom_sf"/>
</dbReference>
<dbReference type="SUPFAM" id="SSF56112">
    <property type="entry name" value="Protein kinase-like (PK-like)"/>
    <property type="match status" value="1"/>
</dbReference>
<dbReference type="PANTHER" id="PTHR47829">
    <property type="entry name" value="HYDROLASE, PUTATIVE (AFU_ORTHOLOGUE AFUA_1G12880)-RELATED"/>
    <property type="match status" value="1"/>
</dbReference>
<dbReference type="Gene3D" id="3.90.1200.10">
    <property type="match status" value="1"/>
</dbReference>
<reference evidence="3" key="1">
    <citation type="submission" date="2016-05" db="EMBL/GenBank/DDBJ databases">
        <title>Comparative genomics of biotechnologically important yeasts.</title>
        <authorList>
            <consortium name="DOE Joint Genome Institute"/>
            <person name="Riley R."/>
            <person name="Haridas S."/>
            <person name="Wolfe K.H."/>
            <person name="Lopes M.R."/>
            <person name="Hittinger C.T."/>
            <person name="Goker M."/>
            <person name="Salamov A."/>
            <person name="Wisecaver J."/>
            <person name="Long T.M."/>
            <person name="Aerts A.L."/>
            <person name="Barry K."/>
            <person name="Choi C."/>
            <person name="Clum A."/>
            <person name="Coughlan A.Y."/>
            <person name="Deshpande S."/>
            <person name="Douglass A.P."/>
            <person name="Hanson S.J."/>
            <person name="Klenk H.-P."/>
            <person name="Labutti K."/>
            <person name="Lapidus A."/>
            <person name="Lindquist E."/>
            <person name="Lipzen A."/>
            <person name="Meier-Kolthoff J.P."/>
            <person name="Ohm R.A."/>
            <person name="Otillar R.P."/>
            <person name="Pangilinan J."/>
            <person name="Peng Y."/>
            <person name="Rokas A."/>
            <person name="Rosa C.A."/>
            <person name="Scheuner C."/>
            <person name="Sibirny A.A."/>
            <person name="Slot J.C."/>
            <person name="Stielow J.B."/>
            <person name="Sun H."/>
            <person name="Kurtzman C.P."/>
            <person name="Blackwell M."/>
            <person name="Grigoriev I.V."/>
            <person name="Jeffries T.W."/>
        </authorList>
    </citation>
    <scope>NUCLEOTIDE SEQUENCE [LARGE SCALE GENOMIC DNA]</scope>
    <source>
        <strain evidence="3">NRRL Y-12698</strain>
    </source>
</reference>
<dbReference type="PANTHER" id="PTHR47829:SF1">
    <property type="entry name" value="HAD FAMILY PHOSPHATASE"/>
    <property type="match status" value="1"/>
</dbReference>
<accession>A0A1E3R0S0</accession>